<dbReference type="PROSITE" id="PS00076">
    <property type="entry name" value="PYRIDINE_REDOX_1"/>
    <property type="match status" value="1"/>
</dbReference>
<evidence type="ECO:0000256" key="6">
    <source>
        <dbReference type="ARBA" id="ARBA00023157"/>
    </source>
</evidence>
<dbReference type="PANTHER" id="PTHR22912:SF217">
    <property type="entry name" value="DIHYDROLIPOYL DEHYDROGENASE"/>
    <property type="match status" value="1"/>
</dbReference>
<evidence type="ECO:0000256" key="11">
    <source>
        <dbReference type="RuleBase" id="RU003691"/>
    </source>
</evidence>
<dbReference type="Gene3D" id="3.30.390.30">
    <property type="match status" value="1"/>
</dbReference>
<evidence type="ECO:0000256" key="3">
    <source>
        <dbReference type="ARBA" id="ARBA00022827"/>
    </source>
</evidence>
<dbReference type="AlphaFoldDB" id="A0A6J4RPG8"/>
<dbReference type="InterPro" id="IPR016156">
    <property type="entry name" value="FAD/NAD-linked_Rdtase_dimer_sf"/>
</dbReference>
<dbReference type="SUPFAM" id="SSF51905">
    <property type="entry name" value="FAD/NAD(P)-binding domain"/>
    <property type="match status" value="1"/>
</dbReference>
<dbReference type="GO" id="GO:0006103">
    <property type="term" value="P:2-oxoglutarate metabolic process"/>
    <property type="evidence" value="ECO:0007669"/>
    <property type="project" value="TreeGrafter"/>
</dbReference>
<dbReference type="GO" id="GO:0050660">
    <property type="term" value="F:flavin adenine dinucleotide binding"/>
    <property type="evidence" value="ECO:0007669"/>
    <property type="project" value="TreeGrafter"/>
</dbReference>
<feature type="binding site" evidence="9">
    <location>
        <position position="344"/>
    </location>
    <ligand>
        <name>FAD</name>
        <dbReference type="ChEBI" id="CHEBI:57692"/>
    </ligand>
</feature>
<dbReference type="Pfam" id="PF07992">
    <property type="entry name" value="Pyr_redox_2"/>
    <property type="match status" value="1"/>
</dbReference>
<evidence type="ECO:0000256" key="5">
    <source>
        <dbReference type="ARBA" id="ARBA00023027"/>
    </source>
</evidence>
<name>A0A6J4RPG8_9ACTN</name>
<gene>
    <name evidence="15" type="ORF">AVDCRST_MAG25-2424</name>
</gene>
<keyword evidence="5 9" id="KW-0520">NAD</keyword>
<keyword evidence="6" id="KW-1015">Disulfide bond</keyword>
<evidence type="ECO:0000256" key="4">
    <source>
        <dbReference type="ARBA" id="ARBA00023002"/>
    </source>
</evidence>
<dbReference type="EMBL" id="CADCVI010000153">
    <property type="protein sequence ID" value="CAA9476077.1"/>
    <property type="molecule type" value="Genomic_DNA"/>
</dbReference>
<dbReference type="EC" id="1.8.1.4" evidence="15"/>
<feature type="binding site" evidence="9">
    <location>
        <begin position="147"/>
        <end position="149"/>
    </location>
    <ligand>
        <name>FAD</name>
        <dbReference type="ChEBI" id="CHEBI:57692"/>
    </ligand>
</feature>
<dbReference type="SUPFAM" id="SSF55424">
    <property type="entry name" value="FAD/NAD-linked reductases, dimerisation (C-terminal) domain"/>
    <property type="match status" value="1"/>
</dbReference>
<feature type="region of interest" description="Disordered" evidence="12">
    <location>
        <begin position="249"/>
        <end position="289"/>
    </location>
</feature>
<evidence type="ECO:0000256" key="12">
    <source>
        <dbReference type="SAM" id="MobiDB-lite"/>
    </source>
</evidence>
<evidence type="ECO:0000313" key="15">
    <source>
        <dbReference type="EMBL" id="CAA9476077.1"/>
    </source>
</evidence>
<dbReference type="InterPro" id="IPR036188">
    <property type="entry name" value="FAD/NAD-bd_sf"/>
</dbReference>
<dbReference type="InterPro" id="IPR050151">
    <property type="entry name" value="Class-I_Pyr_Nuc-Dis_Oxidored"/>
</dbReference>
<keyword evidence="2 11" id="KW-0285">Flavoprotein</keyword>
<feature type="active site" description="Proton acceptor" evidence="8">
    <location>
        <position position="477"/>
    </location>
</feature>
<dbReference type="GO" id="GO:0004148">
    <property type="term" value="F:dihydrolipoyl dehydrogenase (NADH) activity"/>
    <property type="evidence" value="ECO:0007669"/>
    <property type="project" value="UniProtKB-EC"/>
</dbReference>
<accession>A0A6J4RPG8</accession>
<comment type="cofactor">
    <cofactor evidence="9">
        <name>FAD</name>
        <dbReference type="ChEBI" id="CHEBI:57692"/>
    </cofactor>
    <text evidence="9">Binds 1 FAD per subunit.</text>
</comment>
<reference evidence="15" key="1">
    <citation type="submission" date="2020-02" db="EMBL/GenBank/DDBJ databases">
        <authorList>
            <person name="Meier V. D."/>
        </authorList>
    </citation>
    <scope>NUCLEOTIDE SEQUENCE</scope>
    <source>
        <strain evidence="15">AVDCRST_MAG25</strain>
    </source>
</reference>
<sequence>MADSFDLVIIGGGNAGYIPAIRASQLGMKVALIEKREGGHLGGTCLNVGCIPTKALLHTASLLHDAKNAENFGVKIGGNVELDYPQLAKRREQVVTQLRRGVQGLMKKNKVKVYNGVGSFIEPKKIKVEGNDGETHELEAKNVLISTGSAVNSLPGLEFDGDRVISSDDIVTENEDYPESIIILGSGAVGSEFASMYNDFGTEVTLVELLDRIVPGEDPEISAVLKKDFEGRGIRVLTSTMADSKSLEKTKTGVKIKTAPAGQDKKEQAQEEGGSYGGESVPAGETGEDDGTLEAECLLVAVGRKTVTEELNLDATKVELTEKGTIKIDEFYRTGEDGVYAAGDVIGGYWLAHAAGHEGIIAVEHMAGENPMPLDQALVPRVTFCRPEVASFGLTLAQAEEEGYEARETKFPFLAIGKALIEGEPNGFVKIVVDSETDLILGMHAIGPHVTDLITEGVFAKLVEGTPEEMGMTIHPHPSLSEVMGEAAMASEGHPIHF</sequence>
<dbReference type="InterPro" id="IPR012999">
    <property type="entry name" value="Pyr_OxRdtase_I_AS"/>
</dbReference>
<dbReference type="InterPro" id="IPR004099">
    <property type="entry name" value="Pyr_nucl-diS_OxRdtase_dimer"/>
</dbReference>
<feature type="disulfide bond" description="Redox-active" evidence="10">
    <location>
        <begin position="45"/>
        <end position="50"/>
    </location>
</feature>
<dbReference type="PRINTS" id="PR00368">
    <property type="entry name" value="FADPNR"/>
</dbReference>
<evidence type="ECO:0000256" key="7">
    <source>
        <dbReference type="ARBA" id="ARBA00023284"/>
    </source>
</evidence>
<comment type="similarity">
    <text evidence="1 11">Belongs to the class-I pyridine nucleotide-disulfide oxidoreductase family.</text>
</comment>
<feature type="domain" description="Pyridine nucleotide-disulphide oxidoreductase dimerisation" evidence="13">
    <location>
        <begin position="379"/>
        <end position="488"/>
    </location>
</feature>
<dbReference type="FunFam" id="3.30.390.30:FF:000001">
    <property type="entry name" value="Dihydrolipoyl dehydrogenase"/>
    <property type="match status" value="1"/>
</dbReference>
<keyword evidence="7 11" id="KW-0676">Redox-active center</keyword>
<feature type="binding site" evidence="9">
    <location>
        <position position="208"/>
    </location>
    <ligand>
        <name>NAD(+)</name>
        <dbReference type="ChEBI" id="CHEBI:57540"/>
    </ligand>
</feature>
<keyword evidence="3 9" id="KW-0274">FAD</keyword>
<dbReference type="InterPro" id="IPR023753">
    <property type="entry name" value="FAD/NAD-binding_dom"/>
</dbReference>
<evidence type="ECO:0000256" key="10">
    <source>
        <dbReference type="PIRSR" id="PIRSR000350-4"/>
    </source>
</evidence>
<evidence type="ECO:0000256" key="9">
    <source>
        <dbReference type="PIRSR" id="PIRSR000350-3"/>
    </source>
</evidence>
<evidence type="ECO:0000256" key="8">
    <source>
        <dbReference type="PIRSR" id="PIRSR000350-2"/>
    </source>
</evidence>
<dbReference type="PRINTS" id="PR00411">
    <property type="entry name" value="PNDRDTASEI"/>
</dbReference>
<dbReference type="Gene3D" id="3.50.50.60">
    <property type="entry name" value="FAD/NAD(P)-binding domain"/>
    <property type="match status" value="2"/>
</dbReference>
<feature type="binding site" evidence="9">
    <location>
        <position position="54"/>
    </location>
    <ligand>
        <name>FAD</name>
        <dbReference type="ChEBI" id="CHEBI:57692"/>
    </ligand>
</feature>
<evidence type="ECO:0000256" key="1">
    <source>
        <dbReference type="ARBA" id="ARBA00007532"/>
    </source>
</evidence>
<dbReference type="PANTHER" id="PTHR22912">
    <property type="entry name" value="DISULFIDE OXIDOREDUCTASE"/>
    <property type="match status" value="1"/>
</dbReference>
<feature type="domain" description="FAD/NAD(P)-binding" evidence="14">
    <location>
        <begin position="5"/>
        <end position="359"/>
    </location>
</feature>
<evidence type="ECO:0000256" key="2">
    <source>
        <dbReference type="ARBA" id="ARBA00022630"/>
    </source>
</evidence>
<keyword evidence="4 11" id="KW-0560">Oxidoreductase</keyword>
<organism evidence="15">
    <name type="scientific">uncultured Rubrobacteraceae bacterium</name>
    <dbReference type="NCBI Taxonomy" id="349277"/>
    <lineage>
        <taxon>Bacteria</taxon>
        <taxon>Bacillati</taxon>
        <taxon>Actinomycetota</taxon>
        <taxon>Rubrobacteria</taxon>
        <taxon>Rubrobacterales</taxon>
        <taxon>Rubrobacteraceae</taxon>
        <taxon>environmental samples</taxon>
    </lineage>
</organism>
<proteinExistence type="inferred from homology"/>
<dbReference type="Pfam" id="PF02852">
    <property type="entry name" value="Pyr_redox_dim"/>
    <property type="match status" value="1"/>
</dbReference>
<dbReference type="PIRSF" id="PIRSF000350">
    <property type="entry name" value="Mercury_reductase_MerA"/>
    <property type="match status" value="1"/>
</dbReference>
<feature type="binding site" evidence="9">
    <location>
        <position position="118"/>
    </location>
    <ligand>
        <name>FAD</name>
        <dbReference type="ChEBI" id="CHEBI:57692"/>
    </ligand>
</feature>
<feature type="binding site" evidence="9">
    <location>
        <position position="303"/>
    </location>
    <ligand>
        <name>NAD(+)</name>
        <dbReference type="ChEBI" id="CHEBI:57540"/>
    </ligand>
</feature>
<protein>
    <submittedName>
        <fullName evidence="15">Dihydrolipoamide dehydrogenase of branched-chain alpha-keto acid dehydrogenase / Dihydrolipoamide dehydrogenase</fullName>
        <ecNumber evidence="15">1.8.1.4</ecNumber>
    </submittedName>
</protein>
<evidence type="ECO:0000259" key="14">
    <source>
        <dbReference type="Pfam" id="PF07992"/>
    </source>
</evidence>
<feature type="binding site" evidence="9">
    <location>
        <begin position="185"/>
        <end position="192"/>
    </location>
    <ligand>
        <name>NAD(+)</name>
        <dbReference type="ChEBI" id="CHEBI:57540"/>
    </ligand>
</feature>
<keyword evidence="9" id="KW-0547">Nucleotide-binding</keyword>
<evidence type="ECO:0000259" key="13">
    <source>
        <dbReference type="Pfam" id="PF02852"/>
    </source>
</evidence>
<dbReference type="InterPro" id="IPR001100">
    <property type="entry name" value="Pyr_nuc-diS_OxRdtase"/>
</dbReference>